<dbReference type="AlphaFoldDB" id="A0A2Z6ILU0"/>
<protein>
    <recommendedName>
        <fullName evidence="3">Malonyl CoA-acyl carrier protein transacylase</fullName>
    </recommendedName>
</protein>
<dbReference type="InterPro" id="IPR016035">
    <property type="entry name" value="Acyl_Trfase/lysoPLipase"/>
</dbReference>
<evidence type="ECO:0008006" key="3">
    <source>
        <dbReference type="Google" id="ProtNLM"/>
    </source>
</evidence>
<organism evidence="1 2">
    <name type="scientific">Acidithiobacillus ferridurans</name>
    <dbReference type="NCBI Taxonomy" id="1232575"/>
    <lineage>
        <taxon>Bacteria</taxon>
        <taxon>Pseudomonadati</taxon>
        <taxon>Pseudomonadota</taxon>
        <taxon>Acidithiobacillia</taxon>
        <taxon>Acidithiobacillales</taxon>
        <taxon>Acidithiobacillaceae</taxon>
        <taxon>Acidithiobacillus</taxon>
    </lineage>
</organism>
<accession>A0A2Z6ILU0</accession>
<evidence type="ECO:0000313" key="2">
    <source>
        <dbReference type="Proteomes" id="UP000280188"/>
    </source>
</evidence>
<dbReference type="InterPro" id="IPR001227">
    <property type="entry name" value="Ac_transferase_dom_sf"/>
</dbReference>
<dbReference type="GO" id="GO:0016740">
    <property type="term" value="F:transferase activity"/>
    <property type="evidence" value="ECO:0007669"/>
    <property type="project" value="InterPro"/>
</dbReference>
<dbReference type="KEGG" id="afj:AFERRID_28760"/>
<evidence type="ECO:0000313" key="1">
    <source>
        <dbReference type="EMBL" id="BBF66658.1"/>
    </source>
</evidence>
<dbReference type="EMBL" id="AP018795">
    <property type="protein sequence ID" value="BBF66658.1"/>
    <property type="molecule type" value="Genomic_DNA"/>
</dbReference>
<proteinExistence type="predicted"/>
<sequence length="41" mass="4411">MTFVEMGPGRVLSGLGKRIEPSLTMLHVEDGKSLKAALEVI</sequence>
<name>A0A2Z6ILU0_ACIFI</name>
<gene>
    <name evidence="1" type="ORF">AFERRID_28760</name>
</gene>
<dbReference type="SUPFAM" id="SSF52151">
    <property type="entry name" value="FabD/lysophospholipase-like"/>
    <property type="match status" value="1"/>
</dbReference>
<dbReference type="Gene3D" id="3.40.366.10">
    <property type="entry name" value="Malonyl-Coenzyme A Acyl Carrier Protein, domain 2"/>
    <property type="match status" value="1"/>
</dbReference>
<dbReference type="Proteomes" id="UP000280188">
    <property type="component" value="Chromosome"/>
</dbReference>
<keyword evidence="2" id="KW-1185">Reference proteome</keyword>
<reference evidence="1 2" key="1">
    <citation type="journal article" date="2018" name="Microbiol. Resour. Announc.">
        <title>Complete Genome Sequence of Acidithiobacillus ferridurans JCM 18981.</title>
        <authorList>
            <person name="Miyauchi T."/>
            <person name="Kouzuma A."/>
            <person name="Abe T."/>
            <person name="Watanabe K."/>
        </authorList>
    </citation>
    <scope>NUCLEOTIDE SEQUENCE [LARGE SCALE GENOMIC DNA]</scope>
    <source>
        <strain evidence="2">ATCC 33020 / DSM 29468 / JCM 18981 / 11Fe</strain>
    </source>
</reference>